<feature type="region of interest" description="Disordered" evidence="1">
    <location>
        <begin position="34"/>
        <end position="57"/>
    </location>
</feature>
<dbReference type="AlphaFoldDB" id="A0A371H8S8"/>
<protein>
    <submittedName>
        <fullName evidence="2">Uncharacterized protein</fullName>
    </submittedName>
</protein>
<organism evidence="2 3">
    <name type="scientific">Mucuna pruriens</name>
    <name type="common">Velvet bean</name>
    <name type="synonym">Dolichos pruriens</name>
    <dbReference type="NCBI Taxonomy" id="157652"/>
    <lineage>
        <taxon>Eukaryota</taxon>
        <taxon>Viridiplantae</taxon>
        <taxon>Streptophyta</taxon>
        <taxon>Embryophyta</taxon>
        <taxon>Tracheophyta</taxon>
        <taxon>Spermatophyta</taxon>
        <taxon>Magnoliopsida</taxon>
        <taxon>eudicotyledons</taxon>
        <taxon>Gunneridae</taxon>
        <taxon>Pentapetalae</taxon>
        <taxon>rosids</taxon>
        <taxon>fabids</taxon>
        <taxon>Fabales</taxon>
        <taxon>Fabaceae</taxon>
        <taxon>Papilionoideae</taxon>
        <taxon>50 kb inversion clade</taxon>
        <taxon>NPAAA clade</taxon>
        <taxon>indigoferoid/millettioid clade</taxon>
        <taxon>Phaseoleae</taxon>
        <taxon>Mucuna</taxon>
    </lineage>
</organism>
<dbReference type="EMBL" id="QJKJ01003279">
    <property type="protein sequence ID" value="RDX99209.1"/>
    <property type="molecule type" value="Genomic_DNA"/>
</dbReference>
<dbReference type="Proteomes" id="UP000257109">
    <property type="component" value="Unassembled WGS sequence"/>
</dbReference>
<proteinExistence type="predicted"/>
<evidence type="ECO:0000256" key="1">
    <source>
        <dbReference type="SAM" id="MobiDB-lite"/>
    </source>
</evidence>
<accession>A0A371H8S8</accession>
<name>A0A371H8S8_MUCPR</name>
<dbReference type="STRING" id="157652.A0A371H8S8"/>
<sequence length="156" mass="17924">MIGGEPTYQMGWVYATEEELTNWTTEALLDQGSLEINKTLKNEDPDQPSKPDEDASTKVEALADIERWIDKEKPKFEAPTEDLENINLGKGIEGREFRIGKQVPLDLRMKLVELLKENVNIFAWSYQDMPGLDREIIEHRLPLLLGPPRLGNNYEE</sequence>
<comment type="caution">
    <text evidence="2">The sequence shown here is derived from an EMBL/GenBank/DDBJ whole genome shotgun (WGS) entry which is preliminary data.</text>
</comment>
<feature type="compositionally biased region" description="Basic and acidic residues" evidence="1">
    <location>
        <begin position="38"/>
        <end position="57"/>
    </location>
</feature>
<feature type="non-terminal residue" evidence="2">
    <location>
        <position position="1"/>
    </location>
</feature>
<reference evidence="2" key="1">
    <citation type="submission" date="2018-05" db="EMBL/GenBank/DDBJ databases">
        <title>Draft genome of Mucuna pruriens seed.</title>
        <authorList>
            <person name="Nnadi N.E."/>
            <person name="Vos R."/>
            <person name="Hasami M.H."/>
            <person name="Devisetty U.K."/>
            <person name="Aguiy J.C."/>
        </authorList>
    </citation>
    <scope>NUCLEOTIDE SEQUENCE [LARGE SCALE GENOMIC DNA]</scope>
    <source>
        <strain evidence="2">JCA_2017</strain>
    </source>
</reference>
<evidence type="ECO:0000313" key="3">
    <source>
        <dbReference type="Proteomes" id="UP000257109"/>
    </source>
</evidence>
<gene>
    <name evidence="2" type="ORF">CR513_17756</name>
</gene>
<evidence type="ECO:0000313" key="2">
    <source>
        <dbReference type="EMBL" id="RDX99209.1"/>
    </source>
</evidence>
<keyword evidence="3" id="KW-1185">Reference proteome</keyword>